<feature type="non-terminal residue" evidence="19">
    <location>
        <position position="722"/>
    </location>
</feature>
<comment type="subunit">
    <text evidence="14">The SWAP complex consists of NPM1, NCL, PARP1 and SWAP70.</text>
</comment>
<dbReference type="GO" id="GO:0005737">
    <property type="term" value="C:cytoplasm"/>
    <property type="evidence" value="ECO:0007669"/>
    <property type="project" value="UniProtKB-SubCell"/>
</dbReference>
<evidence type="ECO:0000256" key="15">
    <source>
        <dbReference type="ARBA" id="ARBA00074876"/>
    </source>
</evidence>
<keyword evidence="6" id="KW-0963">Cytoplasm</keyword>
<evidence type="ECO:0000256" key="13">
    <source>
        <dbReference type="ARBA" id="ARBA00059750"/>
    </source>
</evidence>
<feature type="region of interest" description="Disordered" evidence="17">
    <location>
        <begin position="55"/>
        <end position="74"/>
    </location>
</feature>
<dbReference type="InterPro" id="IPR011993">
    <property type="entry name" value="PH-like_dom_sf"/>
</dbReference>
<dbReference type="GO" id="GO:0003677">
    <property type="term" value="F:DNA binding"/>
    <property type="evidence" value="ECO:0007669"/>
    <property type="project" value="UniProtKB-KW"/>
</dbReference>
<evidence type="ECO:0000313" key="19">
    <source>
        <dbReference type="EMBL" id="CAG05607.1"/>
    </source>
</evidence>
<feature type="compositionally biased region" description="Basic and acidic residues" evidence="17">
    <location>
        <begin position="427"/>
        <end position="440"/>
    </location>
</feature>
<name>Q4S175_TETNG</name>
<evidence type="ECO:0000256" key="3">
    <source>
        <dbReference type="ARBA" id="ARBA00004496"/>
    </source>
</evidence>
<keyword evidence="5" id="KW-1003">Cell membrane</keyword>
<dbReference type="GO" id="GO:0005634">
    <property type="term" value="C:nucleus"/>
    <property type="evidence" value="ECO:0007669"/>
    <property type="project" value="UniProtKB-SubCell"/>
</dbReference>
<dbReference type="FunFam" id="2.30.29.30:FF:000175">
    <property type="entry name" value="switch-associated protein 70 isoform X2"/>
    <property type="match status" value="1"/>
</dbReference>
<keyword evidence="11" id="KW-0539">Nucleus</keyword>
<evidence type="ECO:0000259" key="18">
    <source>
        <dbReference type="PROSITE" id="PS50003"/>
    </source>
</evidence>
<feature type="region of interest" description="Disordered" evidence="17">
    <location>
        <begin position="427"/>
        <end position="453"/>
    </location>
</feature>
<dbReference type="InterPro" id="IPR057837">
    <property type="entry name" value="PH_SWAP70"/>
</dbReference>
<feature type="compositionally biased region" description="Basic and acidic residues" evidence="17">
    <location>
        <begin position="57"/>
        <end position="67"/>
    </location>
</feature>
<reference evidence="19" key="2">
    <citation type="submission" date="2004-02" db="EMBL/GenBank/DDBJ databases">
        <authorList>
            <consortium name="Genoscope"/>
            <consortium name="Whitehead Institute Centre for Genome Research"/>
        </authorList>
    </citation>
    <scope>NUCLEOTIDE SEQUENCE</scope>
</reference>
<dbReference type="InterPro" id="IPR001849">
    <property type="entry name" value="PH_domain"/>
</dbReference>
<evidence type="ECO:0000256" key="4">
    <source>
        <dbReference type="ARBA" id="ARBA00004510"/>
    </source>
</evidence>
<dbReference type="Pfam" id="PF25530">
    <property type="entry name" value="EF-hand_SWAP70_N"/>
    <property type="match status" value="1"/>
</dbReference>
<gene>
    <name evidence="19" type="ORF">GSTENG00025681001</name>
</gene>
<keyword evidence="9" id="KW-0238">DNA-binding</keyword>
<reference evidence="19" key="1">
    <citation type="journal article" date="2004" name="Nature">
        <title>Genome duplication in the teleost fish Tetraodon nigroviridis reveals the early vertebrate proto-karyotype.</title>
        <authorList>
            <person name="Jaillon O."/>
            <person name="Aury J.-M."/>
            <person name="Brunet F."/>
            <person name="Petit J.-L."/>
            <person name="Stange-Thomann N."/>
            <person name="Mauceli E."/>
            <person name="Bouneau L."/>
            <person name="Fischer C."/>
            <person name="Ozouf-Costaz C."/>
            <person name="Bernot A."/>
            <person name="Nicaud S."/>
            <person name="Jaffe D."/>
            <person name="Fisher S."/>
            <person name="Lutfalla G."/>
            <person name="Dossat C."/>
            <person name="Segurens B."/>
            <person name="Dasilva C."/>
            <person name="Salanoubat M."/>
            <person name="Levy M."/>
            <person name="Boudet N."/>
            <person name="Castellano S."/>
            <person name="Anthouard V."/>
            <person name="Jubin C."/>
            <person name="Castelli V."/>
            <person name="Katinka M."/>
            <person name="Vacherie B."/>
            <person name="Biemont C."/>
            <person name="Skalli Z."/>
            <person name="Cattolico L."/>
            <person name="Poulain J."/>
            <person name="De Berardinis V."/>
            <person name="Cruaud C."/>
            <person name="Duprat S."/>
            <person name="Brottier P."/>
            <person name="Coutanceau J.-P."/>
            <person name="Gouzy J."/>
            <person name="Parra G."/>
            <person name="Lardier G."/>
            <person name="Chapple C."/>
            <person name="McKernan K.J."/>
            <person name="McEwan P."/>
            <person name="Bosak S."/>
            <person name="Kellis M."/>
            <person name="Volff J.-N."/>
            <person name="Guigo R."/>
            <person name="Zody M.C."/>
            <person name="Mesirov J."/>
            <person name="Lindblad-Toh K."/>
            <person name="Birren B."/>
            <person name="Nusbaum C."/>
            <person name="Kahn D."/>
            <person name="Robinson-Rechavi M."/>
            <person name="Laudet V."/>
            <person name="Schachter V."/>
            <person name="Quetier F."/>
            <person name="Saurin W."/>
            <person name="Scarpelli C."/>
            <person name="Wincker P."/>
            <person name="Lander E.S."/>
            <person name="Weissenbach J."/>
            <person name="Roest Crollius H."/>
        </authorList>
    </citation>
    <scope>NUCLEOTIDE SEQUENCE [LARGE SCALE GENOMIC DNA]</scope>
</reference>
<proteinExistence type="predicted"/>
<keyword evidence="7" id="KW-0597">Phosphoprotein</keyword>
<organism evidence="19">
    <name type="scientific">Tetraodon nigroviridis</name>
    <name type="common">Spotted green pufferfish</name>
    <name type="synonym">Chelonodon nigroviridis</name>
    <dbReference type="NCBI Taxonomy" id="99883"/>
    <lineage>
        <taxon>Eukaryota</taxon>
        <taxon>Metazoa</taxon>
        <taxon>Chordata</taxon>
        <taxon>Craniata</taxon>
        <taxon>Vertebrata</taxon>
        <taxon>Euteleostomi</taxon>
        <taxon>Actinopterygii</taxon>
        <taxon>Neopterygii</taxon>
        <taxon>Teleostei</taxon>
        <taxon>Neoteleostei</taxon>
        <taxon>Acanthomorphata</taxon>
        <taxon>Eupercaria</taxon>
        <taxon>Tetraodontiformes</taxon>
        <taxon>Tetradontoidea</taxon>
        <taxon>Tetraodontidae</taxon>
        <taxon>Tetraodon</taxon>
    </lineage>
</organism>
<comment type="caution">
    <text evidence="19">The sequence shown here is derived from an EMBL/GenBank/DDBJ whole genome shotgun (WGS) entry which is preliminary data.</text>
</comment>
<keyword evidence="10" id="KW-0472">Membrane</keyword>
<evidence type="ECO:0000256" key="8">
    <source>
        <dbReference type="ARBA" id="ARBA00023054"/>
    </source>
</evidence>
<evidence type="ECO:0000256" key="2">
    <source>
        <dbReference type="ARBA" id="ARBA00004236"/>
    </source>
</evidence>
<dbReference type="SMART" id="SM00233">
    <property type="entry name" value="PH"/>
    <property type="match status" value="1"/>
</dbReference>
<dbReference type="GO" id="GO:0005886">
    <property type="term" value="C:plasma membrane"/>
    <property type="evidence" value="ECO:0007669"/>
    <property type="project" value="UniProtKB-SubCell"/>
</dbReference>
<dbReference type="PROSITE" id="PS50003">
    <property type="entry name" value="PH_DOMAIN"/>
    <property type="match status" value="1"/>
</dbReference>
<dbReference type="EMBL" id="CAAE01014769">
    <property type="protein sequence ID" value="CAG05607.1"/>
    <property type="molecule type" value="Genomic_DNA"/>
</dbReference>
<feature type="non-terminal residue" evidence="19">
    <location>
        <position position="1"/>
    </location>
</feature>
<evidence type="ECO:0000256" key="16">
    <source>
        <dbReference type="SAM" id="Coils"/>
    </source>
</evidence>
<dbReference type="PANTHER" id="PTHR14383">
    <property type="entry name" value="SWAP-70 RECOMBINASE"/>
    <property type="match status" value="1"/>
</dbReference>
<evidence type="ECO:0000256" key="9">
    <source>
        <dbReference type="ARBA" id="ARBA00023125"/>
    </source>
</evidence>
<feature type="domain" description="PH" evidence="18">
    <location>
        <begin position="331"/>
        <end position="425"/>
    </location>
</feature>
<evidence type="ECO:0000256" key="11">
    <source>
        <dbReference type="ARBA" id="ARBA00023242"/>
    </source>
</evidence>
<dbReference type="PANTHER" id="PTHR14383:SF6">
    <property type="entry name" value="SWITCH-ASSOCIATED PROTEIN 70"/>
    <property type="match status" value="1"/>
</dbReference>
<evidence type="ECO:0000256" key="17">
    <source>
        <dbReference type="SAM" id="MobiDB-lite"/>
    </source>
</evidence>
<dbReference type="InterPro" id="IPR057836">
    <property type="entry name" value="EF-hand_SWAP70_N"/>
</dbReference>
<feature type="region of interest" description="Disordered" evidence="17">
    <location>
        <begin position="90"/>
        <end position="114"/>
    </location>
</feature>
<dbReference type="SUPFAM" id="SSF50729">
    <property type="entry name" value="PH domain-like"/>
    <property type="match status" value="1"/>
</dbReference>
<dbReference type="OrthoDB" id="8434295at2759"/>
<dbReference type="GO" id="GO:0030027">
    <property type="term" value="C:lamellipodium"/>
    <property type="evidence" value="ECO:0007669"/>
    <property type="project" value="UniProtKB-SubCell"/>
</dbReference>
<dbReference type="KEGG" id="tng:GSTEN00025681G001"/>
<evidence type="ECO:0000256" key="5">
    <source>
        <dbReference type="ARBA" id="ARBA00022475"/>
    </source>
</evidence>
<feature type="coiled-coil region" evidence="16">
    <location>
        <begin position="607"/>
        <end position="662"/>
    </location>
</feature>
<dbReference type="Pfam" id="PF00169">
    <property type="entry name" value="PH"/>
    <property type="match status" value="1"/>
</dbReference>
<evidence type="ECO:0000256" key="6">
    <source>
        <dbReference type="ARBA" id="ARBA00022490"/>
    </source>
</evidence>
<dbReference type="Gene3D" id="2.30.29.30">
    <property type="entry name" value="Pleckstrin-homology domain (PH domain)/Phosphotyrosine-binding domain (PTB)"/>
    <property type="match status" value="1"/>
</dbReference>
<evidence type="ECO:0000256" key="14">
    <source>
        <dbReference type="ARBA" id="ARBA00066244"/>
    </source>
</evidence>
<accession>Q4S175</accession>
<keyword evidence="8 16" id="KW-0175">Coiled coil</keyword>
<evidence type="ECO:0000256" key="12">
    <source>
        <dbReference type="ARBA" id="ARBA00023273"/>
    </source>
</evidence>
<comment type="function">
    <text evidence="13">Phosphatidylinositol 3,4,5-trisphosphate-dependent guanine nucleotide exchange factor (GEF) which, independently of RAS, transduces signals from tyrosine kinase receptors to RAC. It also mediates signaling of membrane ruffling. Regulates the actin cytoskeleton as an effector or adapter protein in response to agonist stimulated phosphatidylinositol (3,4)-bisphosphate production and cell protrusion.</text>
</comment>
<sequence>ALREHLLKAIWHAFTALDVDQRGKVSKSQLKETRPGVSCWVTPRPWRSRLLVQTRDPGLEERSDDPQRSSTPGGGAVVKMAFLAVAGAVPQPVHRDEDPARPGGAGGALQRRRRGAGLQPGLHALPQQVHPGQAGAPGAQTGRVRFQLFKSCSSPQTLEFQSLNPQRFLLKLVLVLPQVSDNFDRQDFNRMCWTLSSRKNLNLSRLIISNEDAFKTWCIFNFLSEDQYPLVIITEEVSVHPPPQLQPGLTASLRRSCVQIEYFLRKLTEAMGGSWVEERFEDYKLLLSSRQQSLSAWELIALVGSGHFSKGLDKQALSMGINEVYLELILDVLKQGYMMKKGHRRKNWNERWFVLRPDSMSYYVSEDLAEWKGDIFLDESSIPLQDKEGKKCLFIIRSSQKSFEISVSDKKKKQEWIQAIQTCLNRLRDGRPAPHHEAQQKRRQIRAKQQAEQEELELRMRELQVANEAKQQELEKMRQGTNRPRGWRRADRLPLSPWRWRRPPLTQQKKNKDASRPKRSCRTATGRTWSERGWCGSRSRSRWPRSPQSWNSTCSGSGSWRTCTGVWRRLWRRRGTPGRTRRPSAGCRRGGLLEEEATKRAELEQIHLRQQHAISKTEAEKEQLEKERLAKENALQAAMEQLEHLEKERQGALEQYQTVMKKLETATNNTKSWKHKVAEHEGLLRLIGPGDKGQALITNWGPAAFSDMELSHREKQWQKMKT</sequence>
<dbReference type="AlphaFoldDB" id="Q4S175"/>
<feature type="region of interest" description="Disordered" evidence="17">
    <location>
        <begin position="469"/>
        <end position="558"/>
    </location>
</feature>
<evidence type="ECO:0000256" key="1">
    <source>
        <dbReference type="ARBA" id="ARBA00004123"/>
    </source>
</evidence>
<protein>
    <recommendedName>
        <fullName evidence="15">Switch-associated protein 70</fullName>
    </recommendedName>
</protein>
<evidence type="ECO:0000256" key="7">
    <source>
        <dbReference type="ARBA" id="ARBA00022553"/>
    </source>
</evidence>
<comment type="subcellular location">
    <subcellularLocation>
        <location evidence="2">Cell membrane</location>
    </subcellularLocation>
    <subcellularLocation>
        <location evidence="4">Cell projection</location>
        <location evidence="4">Lamellipodium</location>
    </subcellularLocation>
    <subcellularLocation>
        <location evidence="3">Cytoplasm</location>
    </subcellularLocation>
    <subcellularLocation>
        <location evidence="1">Nucleus</location>
    </subcellularLocation>
</comment>
<feature type="compositionally biased region" description="Low complexity" evidence="17">
    <location>
        <begin position="531"/>
        <end position="552"/>
    </location>
</feature>
<dbReference type="CDD" id="cd13273">
    <property type="entry name" value="PH_SWAP-70"/>
    <property type="match status" value="1"/>
</dbReference>
<evidence type="ECO:0000256" key="10">
    <source>
        <dbReference type="ARBA" id="ARBA00023136"/>
    </source>
</evidence>
<keyword evidence="12" id="KW-0966">Cell projection</keyword>